<reference evidence="1 2" key="1">
    <citation type="submission" date="2014-06" db="EMBL/GenBank/DDBJ databases">
        <title>Rhizobium pelagicum/R2-400B4.</title>
        <authorList>
            <person name="Kimes N.E."/>
            <person name="Lopez-Perez M."/>
        </authorList>
    </citation>
    <scope>NUCLEOTIDE SEQUENCE [LARGE SCALE GENOMIC DNA]</scope>
    <source>
        <strain evidence="1 2">R2-400B4</strain>
    </source>
</reference>
<dbReference type="Proteomes" id="UP000052167">
    <property type="component" value="Unassembled WGS sequence"/>
</dbReference>
<dbReference type="AlphaFoldDB" id="A0A922P027"/>
<comment type="caution">
    <text evidence="1">The sequence shown here is derived from an EMBL/GenBank/DDBJ whole genome shotgun (WGS) entry which is preliminary data.</text>
</comment>
<gene>
    <name evidence="1" type="ORF">GV68_18360</name>
</gene>
<dbReference type="OrthoDB" id="7924295at2"/>
<dbReference type="RefSeq" id="WP_037164685.1">
    <property type="nucleotide sequence ID" value="NZ_CAJXID010000034.1"/>
</dbReference>
<dbReference type="EMBL" id="JOKJ01000004">
    <property type="protein sequence ID" value="KEQ09968.1"/>
    <property type="molecule type" value="Genomic_DNA"/>
</dbReference>
<organism evidence="1 2">
    <name type="scientific">Pseudorhizobium pelagicum</name>
    <dbReference type="NCBI Taxonomy" id="1509405"/>
    <lineage>
        <taxon>Bacteria</taxon>
        <taxon>Pseudomonadati</taxon>
        <taxon>Pseudomonadota</taxon>
        <taxon>Alphaproteobacteria</taxon>
        <taxon>Hyphomicrobiales</taxon>
        <taxon>Rhizobiaceae</taxon>
        <taxon>Rhizobium/Agrobacterium group</taxon>
        <taxon>Pseudorhizobium</taxon>
    </lineage>
</organism>
<name>A0A922P027_9HYPH</name>
<keyword evidence="2" id="KW-1185">Reference proteome</keyword>
<sequence length="69" mass="7636">MSALPNEEAAQEEAVDEVEAALAWHDGDARQTITTLLDDIRHLRLQLALTGVTSSRGFARGWQPSFERS</sequence>
<evidence type="ECO:0000313" key="1">
    <source>
        <dbReference type="EMBL" id="KEQ09968.1"/>
    </source>
</evidence>
<proteinExistence type="predicted"/>
<accession>A0A922P027</accession>
<evidence type="ECO:0000313" key="2">
    <source>
        <dbReference type="Proteomes" id="UP000052167"/>
    </source>
</evidence>
<protein>
    <submittedName>
        <fullName evidence="1">Dehydrogenase</fullName>
    </submittedName>
</protein>